<keyword evidence="2" id="KW-1185">Reference proteome</keyword>
<accession>A0ACA9SFV9</accession>
<comment type="caution">
    <text evidence="1">The sequence shown here is derived from an EMBL/GenBank/DDBJ whole genome shotgun (WGS) entry which is preliminary data.</text>
</comment>
<sequence>DDNELKRTMKEQVMRSPSKGDIGIDRFNGVVFQQIVNGKEHWNSKGIGQPVNMRRLSLEKQFEIARVVGLEDLFDNVYEIPVENIPSKKCVVKEKTRRKEKEYIPDIRSVNRNIVNNGVKLQMIKRKMSRKVRNNEYVDLDESALRIDNAKVKVMESLDKDGSNPKKLDMSCVVGENEIQRFNSSPI</sequence>
<evidence type="ECO:0000313" key="2">
    <source>
        <dbReference type="Proteomes" id="UP000789920"/>
    </source>
</evidence>
<feature type="non-terminal residue" evidence="1">
    <location>
        <position position="1"/>
    </location>
</feature>
<dbReference type="EMBL" id="CAJVQC010120881">
    <property type="protein sequence ID" value="CAG8838545.1"/>
    <property type="molecule type" value="Genomic_DNA"/>
</dbReference>
<gene>
    <name evidence="1" type="ORF">RPERSI_LOCUS30712</name>
</gene>
<name>A0ACA9SFV9_9GLOM</name>
<organism evidence="1 2">
    <name type="scientific">Racocetra persica</name>
    <dbReference type="NCBI Taxonomy" id="160502"/>
    <lineage>
        <taxon>Eukaryota</taxon>
        <taxon>Fungi</taxon>
        <taxon>Fungi incertae sedis</taxon>
        <taxon>Mucoromycota</taxon>
        <taxon>Glomeromycotina</taxon>
        <taxon>Glomeromycetes</taxon>
        <taxon>Diversisporales</taxon>
        <taxon>Gigasporaceae</taxon>
        <taxon>Racocetra</taxon>
    </lineage>
</organism>
<evidence type="ECO:0000313" key="1">
    <source>
        <dbReference type="EMBL" id="CAG8838545.1"/>
    </source>
</evidence>
<reference evidence="1" key="1">
    <citation type="submission" date="2021-06" db="EMBL/GenBank/DDBJ databases">
        <authorList>
            <person name="Kallberg Y."/>
            <person name="Tangrot J."/>
            <person name="Rosling A."/>
        </authorList>
    </citation>
    <scope>NUCLEOTIDE SEQUENCE</scope>
    <source>
        <strain evidence="1">MA461A</strain>
    </source>
</reference>
<dbReference type="Proteomes" id="UP000789920">
    <property type="component" value="Unassembled WGS sequence"/>
</dbReference>
<proteinExistence type="predicted"/>
<feature type="non-terminal residue" evidence="1">
    <location>
        <position position="187"/>
    </location>
</feature>
<protein>
    <submittedName>
        <fullName evidence="1">9301_t:CDS:1</fullName>
    </submittedName>
</protein>